<keyword evidence="6" id="KW-1185">Reference proteome</keyword>
<gene>
    <name evidence="5" type="ORF">DGAL_LOCUS1531</name>
</gene>
<reference evidence="5" key="1">
    <citation type="submission" date="2021-11" db="EMBL/GenBank/DDBJ databases">
        <authorList>
            <person name="Schell T."/>
        </authorList>
    </citation>
    <scope>NUCLEOTIDE SEQUENCE</scope>
    <source>
        <strain evidence="5">M5</strain>
    </source>
</reference>
<dbReference type="EMBL" id="CAKKLH010000018">
    <property type="protein sequence ID" value="CAH0099397.1"/>
    <property type="molecule type" value="Genomic_DNA"/>
</dbReference>
<dbReference type="Pfam" id="PF01562">
    <property type="entry name" value="Pep_M12B_propep"/>
    <property type="match status" value="1"/>
</dbReference>
<feature type="chain" id="PRO_5035263710" description="Peptidase M12B propeptide domain-containing protein" evidence="3">
    <location>
        <begin position="23"/>
        <end position="168"/>
    </location>
</feature>
<dbReference type="PANTHER" id="PTHR11905">
    <property type="entry name" value="ADAM A DISINTEGRIN AND METALLOPROTEASE DOMAIN"/>
    <property type="match status" value="1"/>
</dbReference>
<keyword evidence="1" id="KW-1015">Disulfide bond</keyword>
<dbReference type="PANTHER" id="PTHR11905:SF256">
    <property type="entry name" value="PEPTIDASE M12B DOMAIN-CONTAINING PROTEIN"/>
    <property type="match status" value="1"/>
</dbReference>
<evidence type="ECO:0000313" key="5">
    <source>
        <dbReference type="EMBL" id="CAH0099397.1"/>
    </source>
</evidence>
<evidence type="ECO:0000256" key="1">
    <source>
        <dbReference type="ARBA" id="ARBA00023157"/>
    </source>
</evidence>
<evidence type="ECO:0000256" key="2">
    <source>
        <dbReference type="SAM" id="MobiDB-lite"/>
    </source>
</evidence>
<dbReference type="OrthoDB" id="412680at2759"/>
<feature type="domain" description="Peptidase M12B propeptide" evidence="4">
    <location>
        <begin position="46"/>
        <end position="146"/>
    </location>
</feature>
<feature type="region of interest" description="Disordered" evidence="2">
    <location>
        <begin position="66"/>
        <end position="85"/>
    </location>
</feature>
<dbReference type="AlphaFoldDB" id="A0A8J2RHB1"/>
<feature type="signal peptide" evidence="3">
    <location>
        <begin position="1"/>
        <end position="22"/>
    </location>
</feature>
<organism evidence="5 6">
    <name type="scientific">Daphnia galeata</name>
    <dbReference type="NCBI Taxonomy" id="27404"/>
    <lineage>
        <taxon>Eukaryota</taxon>
        <taxon>Metazoa</taxon>
        <taxon>Ecdysozoa</taxon>
        <taxon>Arthropoda</taxon>
        <taxon>Crustacea</taxon>
        <taxon>Branchiopoda</taxon>
        <taxon>Diplostraca</taxon>
        <taxon>Cladocera</taxon>
        <taxon>Anomopoda</taxon>
        <taxon>Daphniidae</taxon>
        <taxon>Daphnia</taxon>
    </lineage>
</organism>
<dbReference type="Proteomes" id="UP000789390">
    <property type="component" value="Unassembled WGS sequence"/>
</dbReference>
<dbReference type="InterPro" id="IPR002870">
    <property type="entry name" value="Peptidase_M12B_N"/>
</dbReference>
<comment type="caution">
    <text evidence="5">The sequence shown here is derived from an EMBL/GenBank/DDBJ whole genome shotgun (WGS) entry which is preliminary data.</text>
</comment>
<evidence type="ECO:0000256" key="3">
    <source>
        <dbReference type="SAM" id="SignalP"/>
    </source>
</evidence>
<accession>A0A8J2RHB1</accession>
<evidence type="ECO:0000313" key="6">
    <source>
        <dbReference type="Proteomes" id="UP000789390"/>
    </source>
</evidence>
<proteinExistence type="predicted"/>
<evidence type="ECO:0000259" key="4">
    <source>
        <dbReference type="Pfam" id="PF01562"/>
    </source>
</evidence>
<protein>
    <recommendedName>
        <fullName evidence="4">Peptidase M12B propeptide domain-containing protein</fullName>
    </recommendedName>
</protein>
<name>A0A8J2RHB1_9CRUS</name>
<keyword evidence="3" id="KW-0732">Signal</keyword>
<sequence length="168" mass="19442">MRSEVFLIWLSFVVCFVSVIAAIPVVPFSFADIHQADLVKRLSDYEVVVPRKVSEQGQLLSHHLTHHYDDASRRQRRRRRQVDDNDDDDQVHYRLELSGREKQLHLKPNDRLLASSFIVERRQGRNVTNHRLTPARHQQCHYMGRVKGHPESTVAVSTCNGLTFVGGH</sequence>